<accession>A0A7C1ZMH7</accession>
<dbReference type="CDD" id="cd05008">
    <property type="entry name" value="SIS_GlmS_GlmD_1"/>
    <property type="match status" value="1"/>
</dbReference>
<evidence type="ECO:0000256" key="10">
    <source>
        <dbReference type="HAMAP-Rule" id="MF_00164"/>
    </source>
</evidence>
<dbReference type="FunFam" id="3.60.20.10:FF:000006">
    <property type="entry name" value="Glutamine--fructose-6-phosphate aminotransferase [isomerizing]"/>
    <property type="match status" value="1"/>
</dbReference>
<feature type="domain" description="Glutamine amidotransferase type-2" evidence="11">
    <location>
        <begin position="2"/>
        <end position="217"/>
    </location>
</feature>
<dbReference type="PROSITE" id="PS51464">
    <property type="entry name" value="SIS"/>
    <property type="match status" value="2"/>
</dbReference>
<dbReference type="PANTHER" id="PTHR10937">
    <property type="entry name" value="GLUCOSAMINE--FRUCTOSE-6-PHOSPHATE AMINOTRANSFERASE, ISOMERIZING"/>
    <property type="match status" value="1"/>
</dbReference>
<evidence type="ECO:0000256" key="3">
    <source>
        <dbReference type="ARBA" id="ARBA00012916"/>
    </source>
</evidence>
<evidence type="ECO:0000259" key="12">
    <source>
        <dbReference type="PROSITE" id="PS51464"/>
    </source>
</evidence>
<evidence type="ECO:0000256" key="6">
    <source>
        <dbReference type="ARBA" id="ARBA00022576"/>
    </source>
</evidence>
<gene>
    <name evidence="10 13" type="primary">glmS</name>
    <name evidence="13" type="ORF">ENI35_05405</name>
</gene>
<dbReference type="InterPro" id="IPR029055">
    <property type="entry name" value="Ntn_hydrolases_N"/>
</dbReference>
<dbReference type="PANTHER" id="PTHR10937:SF0">
    <property type="entry name" value="GLUTAMINE--FRUCTOSE-6-PHOSPHATE TRANSAMINASE (ISOMERIZING)"/>
    <property type="match status" value="1"/>
</dbReference>
<dbReference type="GO" id="GO:0097367">
    <property type="term" value="F:carbohydrate derivative binding"/>
    <property type="evidence" value="ECO:0007669"/>
    <property type="project" value="InterPro"/>
</dbReference>
<dbReference type="Pfam" id="PF01380">
    <property type="entry name" value="SIS"/>
    <property type="match status" value="2"/>
</dbReference>
<dbReference type="SUPFAM" id="SSF56235">
    <property type="entry name" value="N-terminal nucleophile aminohydrolases (Ntn hydrolases)"/>
    <property type="match status" value="1"/>
</dbReference>
<evidence type="ECO:0000259" key="11">
    <source>
        <dbReference type="PROSITE" id="PS51278"/>
    </source>
</evidence>
<dbReference type="GO" id="GO:0004360">
    <property type="term" value="F:glutamine-fructose-6-phosphate transaminase (isomerizing) activity"/>
    <property type="evidence" value="ECO:0007669"/>
    <property type="project" value="UniProtKB-UniRule"/>
</dbReference>
<dbReference type="GO" id="GO:0006047">
    <property type="term" value="P:UDP-N-acetylglucosamine metabolic process"/>
    <property type="evidence" value="ECO:0007669"/>
    <property type="project" value="TreeGrafter"/>
</dbReference>
<dbReference type="InterPro" id="IPR017932">
    <property type="entry name" value="GATase_2_dom"/>
</dbReference>
<dbReference type="GO" id="GO:0005829">
    <property type="term" value="C:cytosol"/>
    <property type="evidence" value="ECO:0007669"/>
    <property type="project" value="TreeGrafter"/>
</dbReference>
<comment type="caution">
    <text evidence="13">The sequence shown here is derived from an EMBL/GenBank/DDBJ whole genome shotgun (WGS) entry which is preliminary data.</text>
</comment>
<comment type="subunit">
    <text evidence="10">Homodimer.</text>
</comment>
<dbReference type="SUPFAM" id="SSF53697">
    <property type="entry name" value="SIS domain"/>
    <property type="match status" value="1"/>
</dbReference>
<dbReference type="InterPro" id="IPR035466">
    <property type="entry name" value="GlmS/AgaS_SIS"/>
</dbReference>
<protein>
    <recommendedName>
        <fullName evidence="4 10">Glutamine--fructose-6-phosphate aminotransferase [isomerizing]</fullName>
        <ecNumber evidence="3 10">2.6.1.16</ecNumber>
    </recommendedName>
    <alternativeName>
        <fullName evidence="10">D-fructose-6-phosphate amidotransferase</fullName>
    </alternativeName>
    <alternativeName>
        <fullName evidence="10">GFAT</fullName>
    </alternativeName>
    <alternativeName>
        <fullName evidence="10">Glucosamine-6-phosphate synthase</fullName>
    </alternativeName>
    <alternativeName>
        <fullName evidence="10">Hexosephosphate aminotransferase</fullName>
    </alternativeName>
    <alternativeName>
        <fullName evidence="10">L-glutamine--D-fructose-6-phosphate amidotransferase</fullName>
    </alternativeName>
</protein>
<feature type="initiator methionine" description="Removed" evidence="10">
    <location>
        <position position="1"/>
    </location>
</feature>
<dbReference type="InterPro" id="IPR001347">
    <property type="entry name" value="SIS_dom"/>
</dbReference>
<feature type="domain" description="SIS" evidence="12">
    <location>
        <begin position="456"/>
        <end position="597"/>
    </location>
</feature>
<dbReference type="CDD" id="cd00714">
    <property type="entry name" value="GFAT"/>
    <property type="match status" value="1"/>
</dbReference>
<feature type="active site" description="Nucleophile; for GATase activity" evidence="10">
    <location>
        <position position="2"/>
    </location>
</feature>
<evidence type="ECO:0000256" key="7">
    <source>
        <dbReference type="ARBA" id="ARBA00022679"/>
    </source>
</evidence>
<comment type="catalytic activity">
    <reaction evidence="1 10">
        <text>D-fructose 6-phosphate + L-glutamine = D-glucosamine 6-phosphate + L-glutamate</text>
        <dbReference type="Rhea" id="RHEA:13237"/>
        <dbReference type="ChEBI" id="CHEBI:29985"/>
        <dbReference type="ChEBI" id="CHEBI:58359"/>
        <dbReference type="ChEBI" id="CHEBI:58725"/>
        <dbReference type="ChEBI" id="CHEBI:61527"/>
        <dbReference type="EC" id="2.6.1.16"/>
    </reaction>
</comment>
<evidence type="ECO:0000313" key="13">
    <source>
        <dbReference type="EMBL" id="HEC68225.1"/>
    </source>
</evidence>
<evidence type="ECO:0000256" key="4">
    <source>
        <dbReference type="ARBA" id="ARBA00016090"/>
    </source>
</evidence>
<evidence type="ECO:0000256" key="1">
    <source>
        <dbReference type="ARBA" id="ARBA00001031"/>
    </source>
</evidence>
<dbReference type="EC" id="2.6.1.16" evidence="3 10"/>
<organism evidence="13">
    <name type="scientific">Desulfofervidus auxilii</name>
    <dbReference type="NCBI Taxonomy" id="1621989"/>
    <lineage>
        <taxon>Bacteria</taxon>
        <taxon>Pseudomonadati</taxon>
        <taxon>Thermodesulfobacteriota</taxon>
        <taxon>Candidatus Desulfofervidia</taxon>
        <taxon>Candidatus Desulfofervidales</taxon>
        <taxon>Candidatus Desulfofervidaceae</taxon>
        <taxon>Candidatus Desulfofervidus</taxon>
    </lineage>
</organism>
<feature type="active site" description="For Fru-6P isomerization activity" evidence="10">
    <location>
        <position position="602"/>
    </location>
</feature>
<comment type="function">
    <text evidence="10">Catalyzes the first step in hexosamine metabolism, converting fructose-6P into glucosamine-6P using glutamine as a nitrogen source.</text>
</comment>
<evidence type="ECO:0000256" key="5">
    <source>
        <dbReference type="ARBA" id="ARBA00022490"/>
    </source>
</evidence>
<dbReference type="CDD" id="cd05009">
    <property type="entry name" value="SIS_GlmS_GlmD_2"/>
    <property type="match status" value="1"/>
</dbReference>
<dbReference type="InterPro" id="IPR047084">
    <property type="entry name" value="GFAT_N"/>
</dbReference>
<proteinExistence type="inferred from homology"/>
<dbReference type="InterPro" id="IPR005855">
    <property type="entry name" value="GFAT"/>
</dbReference>
<dbReference type="GO" id="GO:0005975">
    <property type="term" value="P:carbohydrate metabolic process"/>
    <property type="evidence" value="ECO:0007669"/>
    <property type="project" value="UniProtKB-UniRule"/>
</dbReference>
<dbReference type="InterPro" id="IPR046348">
    <property type="entry name" value="SIS_dom_sf"/>
</dbReference>
<comment type="subcellular location">
    <subcellularLocation>
        <location evidence="2 10">Cytoplasm</location>
    </subcellularLocation>
</comment>
<dbReference type="NCBIfam" id="NF001484">
    <property type="entry name" value="PRK00331.1"/>
    <property type="match status" value="1"/>
</dbReference>
<dbReference type="GO" id="GO:0046349">
    <property type="term" value="P:amino sugar biosynthetic process"/>
    <property type="evidence" value="ECO:0007669"/>
    <property type="project" value="UniProtKB-ARBA"/>
</dbReference>
<keyword evidence="6 10" id="KW-0032">Aminotransferase</keyword>
<evidence type="ECO:0000256" key="2">
    <source>
        <dbReference type="ARBA" id="ARBA00004496"/>
    </source>
</evidence>
<dbReference type="Proteomes" id="UP000885738">
    <property type="component" value="Unassembled WGS sequence"/>
</dbReference>
<dbReference type="HAMAP" id="MF_00164">
    <property type="entry name" value="GlmS"/>
    <property type="match status" value="1"/>
</dbReference>
<dbReference type="EMBL" id="DRIH01000188">
    <property type="protein sequence ID" value="HEC68225.1"/>
    <property type="molecule type" value="Genomic_DNA"/>
</dbReference>
<evidence type="ECO:0000256" key="9">
    <source>
        <dbReference type="ARBA" id="ARBA00022962"/>
    </source>
</evidence>
<dbReference type="AlphaFoldDB" id="A0A7C1ZMH7"/>
<dbReference type="InterPro" id="IPR035490">
    <property type="entry name" value="GlmS/FrlB_SIS"/>
</dbReference>
<dbReference type="FunFam" id="3.40.50.10490:FF:000001">
    <property type="entry name" value="Glutamine--fructose-6-phosphate aminotransferase [isomerizing]"/>
    <property type="match status" value="1"/>
</dbReference>
<sequence length="607" mass="67646">MCGIVGYIGQRNCSTLLLNALRGLEYRGYDSAGIAIIQNGQIFCHRVQGKLVVLEELLKREPLTGSIGIGHTRWATHGIPSEANAHPHVVDNIALVHNGIIENYSLLKNKLQKKGAKFLSQTDTEVIAHLVAFSLKETNDFVKAVYKAISQLKGSFALAMLSAKEPDKLIGVRCESPLIVGLAENENVLASDVPAILPYTKKVIFLNDGEIAILYKDKVEIRNFQGNQLPFHIKELPWSPVMAEKGGYKHFMQKEIFEQPRAITDTVRGHIDLDRDKLVFEEFPLTKKAFKKIEKIWIVACGTSYHASLVGKYMIEKMALVPVEVDLASEFRYREPLINQKMLLVVISQSGETADTLAALREGKKRGAKTLGICNVLGSTLPRECDYVIYTHAGPEIGVASTKAFTTQLAILYLLSLYFAKLNGKLTEIRTFLEDMLRLPHQIEIILKGAEVVEKLAPQYGNAHNFLYLGRGIYYPIAMEGALKLKEISYIHAEAYAAGEMKHGPIALIDENMPVVALVPKGETYPKMLSNIEEVICRQGKLIVLTEKNCKEIGEKANEVIYIPSSNPFLKTILFTIPLQLFAYYMAVFKGTDVDQPRNLAKSVTVE</sequence>
<dbReference type="GO" id="GO:0006487">
    <property type="term" value="P:protein N-linked glycosylation"/>
    <property type="evidence" value="ECO:0007669"/>
    <property type="project" value="TreeGrafter"/>
</dbReference>
<keyword evidence="5 10" id="KW-0963">Cytoplasm</keyword>
<feature type="domain" description="SIS" evidence="12">
    <location>
        <begin position="286"/>
        <end position="425"/>
    </location>
</feature>
<dbReference type="FunFam" id="3.40.50.10490:FF:000002">
    <property type="entry name" value="Glutamine--fructose-6-phosphate aminotransferase [isomerizing]"/>
    <property type="match status" value="1"/>
</dbReference>
<dbReference type="PROSITE" id="PS51278">
    <property type="entry name" value="GATASE_TYPE_2"/>
    <property type="match status" value="1"/>
</dbReference>
<dbReference type="NCBIfam" id="TIGR01135">
    <property type="entry name" value="glmS"/>
    <property type="match status" value="1"/>
</dbReference>
<evidence type="ECO:0000256" key="8">
    <source>
        <dbReference type="ARBA" id="ARBA00022737"/>
    </source>
</evidence>
<keyword evidence="9" id="KW-0315">Glutamine amidotransferase</keyword>
<dbReference type="Gene3D" id="3.40.50.10490">
    <property type="entry name" value="Glucose-6-phosphate isomerase like protein, domain 1"/>
    <property type="match status" value="2"/>
</dbReference>
<keyword evidence="7 10" id="KW-0808">Transferase</keyword>
<reference evidence="13" key="1">
    <citation type="journal article" date="2020" name="mSystems">
        <title>Genome- and Community-Level Interaction Insights into Carbon Utilization and Element Cycling Functions of Hydrothermarchaeota in Hydrothermal Sediment.</title>
        <authorList>
            <person name="Zhou Z."/>
            <person name="Liu Y."/>
            <person name="Xu W."/>
            <person name="Pan J."/>
            <person name="Luo Z.H."/>
            <person name="Li M."/>
        </authorList>
    </citation>
    <scope>NUCLEOTIDE SEQUENCE [LARGE SCALE GENOMIC DNA]</scope>
    <source>
        <strain evidence="13">HyVt-389</strain>
    </source>
</reference>
<dbReference type="GO" id="GO:0006002">
    <property type="term" value="P:fructose 6-phosphate metabolic process"/>
    <property type="evidence" value="ECO:0007669"/>
    <property type="project" value="TreeGrafter"/>
</dbReference>
<dbReference type="Pfam" id="PF13522">
    <property type="entry name" value="GATase_6"/>
    <property type="match status" value="1"/>
</dbReference>
<dbReference type="Gene3D" id="3.60.20.10">
    <property type="entry name" value="Glutamine Phosphoribosylpyrophosphate, subunit 1, domain 1"/>
    <property type="match status" value="1"/>
</dbReference>
<name>A0A7C1ZMH7_DESA2</name>
<keyword evidence="8" id="KW-0677">Repeat</keyword>